<dbReference type="FunFam" id="3.30.565.10:FF:000003">
    <property type="entry name" value="DNA mismatch repair endonuclease MutL"/>
    <property type="match status" value="1"/>
</dbReference>
<dbReference type="GO" id="GO:0016887">
    <property type="term" value="F:ATP hydrolysis activity"/>
    <property type="evidence" value="ECO:0007669"/>
    <property type="project" value="InterPro"/>
</dbReference>
<dbReference type="InterPro" id="IPR014790">
    <property type="entry name" value="MutL_C"/>
</dbReference>
<dbReference type="GO" id="GO:0006298">
    <property type="term" value="P:mismatch repair"/>
    <property type="evidence" value="ECO:0007669"/>
    <property type="project" value="UniProtKB-UniRule"/>
</dbReference>
<dbReference type="SUPFAM" id="SSF54211">
    <property type="entry name" value="Ribosomal protein S5 domain 2-like"/>
    <property type="match status" value="1"/>
</dbReference>
<dbReference type="SMART" id="SM01340">
    <property type="entry name" value="DNA_mis_repair"/>
    <property type="match status" value="1"/>
</dbReference>
<sequence length="606" mass="69195">MSNQRKLKKLPQEVVNQIAAGEVIERPASVVKELVDNSIDAEATEITIRLRDGGISLVEVADNGIGIPEEDLAEVFTAHTTTKLESLDDLNTLMSMGFRGEALSTIVAVSDVSMVSKFEDEEIAHEVKFNSPDDYKVTGAAREAGTVVTVENIFDNIPVRKKYLKTAQTEYRNILNTLTPYFMIYPNIHWELFKDGKKVVDLKSTSSKAGKIDKERVNEVVKQDFVERMESVFFDGNGMQISGLVAHPSDHMSRTKYQYIFVNGRNVWDNGVAKSVFQAYDRYIPHGKKVPFILNIKIRPELVDVNVHPRKEEVKFLNPYRVYSSVEQAVSKSIEKLVSYKNIPEKDSFEGVNKDYRKKLNYYERGSRDINFSKGGSVKDSLKFSRAALEKTSQSSFLENIHKSDTDENDFVEQCREEVTSFHQIFDKYIIVEFKESIWVIDQHAAAERITFEKLSKATEIENTDTQNLLVGTEIKVDDASGEFVKENIEFFNNLGFNIDIKDGKLIVTSLPVEFVQADVEKLITEVLELDLDELKKDLDRLKEDMVATMACHTSVRSGQKLNREEIKDLYMKLLQCDNPYSCPHGRPIVWKMSIEQIDSKFDRTY</sequence>
<comment type="similarity">
    <text evidence="1 4">Belongs to the DNA mismatch repair MutL/HexB family.</text>
</comment>
<dbReference type="InterPro" id="IPR014721">
    <property type="entry name" value="Ribsml_uS5_D2-typ_fold_subgr"/>
</dbReference>
<dbReference type="SMART" id="SM00853">
    <property type="entry name" value="MutL_C"/>
    <property type="match status" value="1"/>
</dbReference>
<dbReference type="SUPFAM" id="SSF55874">
    <property type="entry name" value="ATPase domain of HSP90 chaperone/DNA topoisomerase II/histidine kinase"/>
    <property type="match status" value="1"/>
</dbReference>
<dbReference type="Gene3D" id="3.30.1370.100">
    <property type="entry name" value="MutL, C-terminal domain, regulatory subdomain"/>
    <property type="match status" value="1"/>
</dbReference>
<name>A0A117M0D9_9BACT</name>
<evidence type="ECO:0000259" key="7">
    <source>
        <dbReference type="SMART" id="SM01340"/>
    </source>
</evidence>
<dbReference type="GO" id="GO:0030983">
    <property type="term" value="F:mismatched DNA binding"/>
    <property type="evidence" value="ECO:0007669"/>
    <property type="project" value="InterPro"/>
</dbReference>
<dbReference type="Pfam" id="PF13589">
    <property type="entry name" value="HATPase_c_3"/>
    <property type="match status" value="1"/>
</dbReference>
<feature type="domain" description="DNA mismatch repair protein S5" evidence="7">
    <location>
        <begin position="217"/>
        <end position="335"/>
    </location>
</feature>
<organism evidence="8 9">
    <name type="scientific">candidate division WS6 bacterium 34_10</name>
    <dbReference type="NCBI Taxonomy" id="1641389"/>
    <lineage>
        <taxon>Bacteria</taxon>
        <taxon>Candidatus Dojkabacteria</taxon>
    </lineage>
</organism>
<proteinExistence type="inferred from homology"/>
<keyword evidence="5" id="KW-0175">Coiled coil</keyword>
<gene>
    <name evidence="4" type="primary">mutL</name>
    <name evidence="8" type="ORF">XD93_0293</name>
</gene>
<accession>A0A117M0D9</accession>
<dbReference type="PANTHER" id="PTHR10073">
    <property type="entry name" value="DNA MISMATCH REPAIR PROTEIN MLH, PMS, MUTL"/>
    <property type="match status" value="1"/>
</dbReference>
<dbReference type="InterPro" id="IPR002099">
    <property type="entry name" value="MutL/Mlh/PMS"/>
</dbReference>
<dbReference type="InterPro" id="IPR020568">
    <property type="entry name" value="Ribosomal_Su5_D2-typ_SF"/>
</dbReference>
<dbReference type="EMBL" id="LGGO01000028">
    <property type="protein sequence ID" value="KUK77487.1"/>
    <property type="molecule type" value="Genomic_DNA"/>
</dbReference>
<dbReference type="InterPro" id="IPR013507">
    <property type="entry name" value="DNA_mismatch_S5_2-like"/>
</dbReference>
<dbReference type="Gene3D" id="3.30.565.10">
    <property type="entry name" value="Histidine kinase-like ATPase, C-terminal domain"/>
    <property type="match status" value="1"/>
</dbReference>
<evidence type="ECO:0000256" key="3">
    <source>
        <dbReference type="ARBA" id="ARBA00023204"/>
    </source>
</evidence>
<dbReference type="Pfam" id="PF01119">
    <property type="entry name" value="DNA_mis_repair"/>
    <property type="match status" value="1"/>
</dbReference>
<keyword evidence="2 4" id="KW-0227">DNA damage</keyword>
<dbReference type="GO" id="GO:0032300">
    <property type="term" value="C:mismatch repair complex"/>
    <property type="evidence" value="ECO:0007669"/>
    <property type="project" value="InterPro"/>
</dbReference>
<dbReference type="InterPro" id="IPR014762">
    <property type="entry name" value="DNA_mismatch_repair_CS"/>
</dbReference>
<dbReference type="Gene3D" id="3.30.230.10">
    <property type="match status" value="1"/>
</dbReference>
<keyword evidence="3 4" id="KW-0234">DNA repair</keyword>
<comment type="caution">
    <text evidence="8">The sequence shown here is derived from an EMBL/GenBank/DDBJ whole genome shotgun (WGS) entry which is preliminary data.</text>
</comment>
<dbReference type="InterPro" id="IPR042121">
    <property type="entry name" value="MutL_C_regsub"/>
</dbReference>
<dbReference type="GO" id="GO:0005524">
    <property type="term" value="F:ATP binding"/>
    <property type="evidence" value="ECO:0007669"/>
    <property type="project" value="InterPro"/>
</dbReference>
<dbReference type="HAMAP" id="MF_00149">
    <property type="entry name" value="DNA_mis_repair"/>
    <property type="match status" value="1"/>
</dbReference>
<evidence type="ECO:0000313" key="9">
    <source>
        <dbReference type="Proteomes" id="UP000053904"/>
    </source>
</evidence>
<dbReference type="CDD" id="cd16926">
    <property type="entry name" value="HATPase_MutL-MLH-PMS-like"/>
    <property type="match status" value="1"/>
</dbReference>
<dbReference type="PATRIC" id="fig|1641389.3.peg.367"/>
<dbReference type="Gene3D" id="3.30.1540.20">
    <property type="entry name" value="MutL, C-terminal domain, dimerisation subdomain"/>
    <property type="match status" value="1"/>
</dbReference>
<reference evidence="9" key="1">
    <citation type="journal article" date="2015" name="MBio">
        <title>Genome-Resolved Metagenomic Analysis Reveals Roles for Candidate Phyla and Other Microbial Community Members in Biogeochemical Transformations in Oil Reservoirs.</title>
        <authorList>
            <person name="Hu P."/>
            <person name="Tom L."/>
            <person name="Singh A."/>
            <person name="Thomas B.C."/>
            <person name="Baker B.J."/>
            <person name="Piceno Y.M."/>
            <person name="Andersen G.L."/>
            <person name="Banfield J.F."/>
        </authorList>
    </citation>
    <scope>NUCLEOTIDE SEQUENCE [LARGE SCALE GENOMIC DNA]</scope>
</reference>
<dbReference type="SUPFAM" id="SSF118116">
    <property type="entry name" value="DNA mismatch repair protein MutL"/>
    <property type="match status" value="1"/>
</dbReference>
<dbReference type="Proteomes" id="UP000053904">
    <property type="component" value="Unassembled WGS sequence"/>
</dbReference>
<dbReference type="PROSITE" id="PS00058">
    <property type="entry name" value="DNA_MISMATCH_REPAIR_1"/>
    <property type="match status" value="1"/>
</dbReference>
<dbReference type="InterPro" id="IPR036890">
    <property type="entry name" value="HATPase_C_sf"/>
</dbReference>
<dbReference type="NCBIfam" id="TIGR00585">
    <property type="entry name" value="mutl"/>
    <property type="match status" value="1"/>
</dbReference>
<evidence type="ECO:0000256" key="1">
    <source>
        <dbReference type="ARBA" id="ARBA00006082"/>
    </source>
</evidence>
<evidence type="ECO:0000256" key="5">
    <source>
        <dbReference type="SAM" id="Coils"/>
    </source>
</evidence>
<dbReference type="Pfam" id="PF08676">
    <property type="entry name" value="MutL_C"/>
    <property type="match status" value="1"/>
</dbReference>
<evidence type="ECO:0000256" key="4">
    <source>
        <dbReference type="HAMAP-Rule" id="MF_00149"/>
    </source>
</evidence>
<dbReference type="PANTHER" id="PTHR10073:SF12">
    <property type="entry name" value="DNA MISMATCH REPAIR PROTEIN MLH1"/>
    <property type="match status" value="1"/>
</dbReference>
<dbReference type="InterPro" id="IPR042120">
    <property type="entry name" value="MutL_C_dimsub"/>
</dbReference>
<dbReference type="GO" id="GO:0140664">
    <property type="term" value="F:ATP-dependent DNA damage sensor activity"/>
    <property type="evidence" value="ECO:0007669"/>
    <property type="project" value="InterPro"/>
</dbReference>
<comment type="function">
    <text evidence="4">This protein is involved in the repair of mismatches in DNA. It is required for dam-dependent methyl-directed DNA mismatch repair. May act as a 'molecular matchmaker', a protein that promotes the formation of a stable complex between two or more DNA-binding proteins in an ATP-dependent manner without itself being part of a final effector complex.</text>
</comment>
<dbReference type="InterPro" id="IPR020667">
    <property type="entry name" value="DNA_mismatch_repair_MutL"/>
</dbReference>
<dbReference type="AlphaFoldDB" id="A0A117M0D9"/>
<feature type="domain" description="MutL C-terminal dimerisation" evidence="6">
    <location>
        <begin position="421"/>
        <end position="562"/>
    </location>
</feature>
<dbReference type="InterPro" id="IPR037198">
    <property type="entry name" value="MutL_C_sf"/>
</dbReference>
<evidence type="ECO:0000256" key="2">
    <source>
        <dbReference type="ARBA" id="ARBA00022763"/>
    </source>
</evidence>
<evidence type="ECO:0000259" key="6">
    <source>
        <dbReference type="SMART" id="SM00853"/>
    </source>
</evidence>
<protein>
    <recommendedName>
        <fullName evidence="4">DNA mismatch repair protein MutL</fullName>
    </recommendedName>
</protein>
<feature type="coiled-coil region" evidence="5">
    <location>
        <begin position="525"/>
        <end position="552"/>
    </location>
</feature>
<evidence type="ECO:0000313" key="8">
    <source>
        <dbReference type="EMBL" id="KUK77487.1"/>
    </source>
</evidence>
<dbReference type="CDD" id="cd00782">
    <property type="entry name" value="MutL_Trans"/>
    <property type="match status" value="1"/>
</dbReference>
<dbReference type="InterPro" id="IPR038973">
    <property type="entry name" value="MutL/Mlh/Pms-like"/>
</dbReference>